<accession>A0ABV0XLR4</accession>
<dbReference type="Proteomes" id="UP001469553">
    <property type="component" value="Unassembled WGS sequence"/>
</dbReference>
<evidence type="ECO:0000256" key="1">
    <source>
        <dbReference type="SAM" id="MobiDB-lite"/>
    </source>
</evidence>
<organism evidence="2 3">
    <name type="scientific">Ameca splendens</name>
    <dbReference type="NCBI Taxonomy" id="208324"/>
    <lineage>
        <taxon>Eukaryota</taxon>
        <taxon>Metazoa</taxon>
        <taxon>Chordata</taxon>
        <taxon>Craniata</taxon>
        <taxon>Vertebrata</taxon>
        <taxon>Euteleostomi</taxon>
        <taxon>Actinopterygii</taxon>
        <taxon>Neopterygii</taxon>
        <taxon>Teleostei</taxon>
        <taxon>Neoteleostei</taxon>
        <taxon>Acanthomorphata</taxon>
        <taxon>Ovalentaria</taxon>
        <taxon>Atherinomorphae</taxon>
        <taxon>Cyprinodontiformes</taxon>
        <taxon>Goodeidae</taxon>
        <taxon>Ameca</taxon>
    </lineage>
</organism>
<gene>
    <name evidence="2" type="ORF">AMECASPLE_039800</name>
</gene>
<proteinExistence type="predicted"/>
<protein>
    <submittedName>
        <fullName evidence="2">Uncharacterized protein</fullName>
    </submittedName>
</protein>
<name>A0ABV0XLR4_9TELE</name>
<dbReference type="EMBL" id="JAHRIP010009134">
    <property type="protein sequence ID" value="MEQ2282363.1"/>
    <property type="molecule type" value="Genomic_DNA"/>
</dbReference>
<feature type="region of interest" description="Disordered" evidence="1">
    <location>
        <begin position="82"/>
        <end position="113"/>
    </location>
</feature>
<evidence type="ECO:0000313" key="2">
    <source>
        <dbReference type="EMBL" id="MEQ2282363.1"/>
    </source>
</evidence>
<reference evidence="2 3" key="1">
    <citation type="submission" date="2021-06" db="EMBL/GenBank/DDBJ databases">
        <authorList>
            <person name="Palmer J.M."/>
        </authorList>
    </citation>
    <scope>NUCLEOTIDE SEQUENCE [LARGE SCALE GENOMIC DNA]</scope>
    <source>
        <strain evidence="2 3">AS_MEX2019</strain>
        <tissue evidence="2">Muscle</tissue>
    </source>
</reference>
<sequence>MVQLRGHRDVRLGTPRHISRSVRWDLYARTVLDTKWPTMLERHSGIQQRANGPTLSTQVVQHRQENLIDCVELTKSIMNKLGGYANRGSKKNIDKKLKQGKHGGRSRREWKSV</sequence>
<evidence type="ECO:0000313" key="3">
    <source>
        <dbReference type="Proteomes" id="UP001469553"/>
    </source>
</evidence>
<keyword evidence="3" id="KW-1185">Reference proteome</keyword>
<comment type="caution">
    <text evidence="2">The sequence shown here is derived from an EMBL/GenBank/DDBJ whole genome shotgun (WGS) entry which is preliminary data.</text>
</comment>